<dbReference type="PATRIC" id="fig|1395513.3.peg.1367"/>
<feature type="transmembrane region" description="Helical" evidence="8">
    <location>
        <begin position="176"/>
        <end position="196"/>
    </location>
</feature>
<dbReference type="Proteomes" id="UP000018296">
    <property type="component" value="Unassembled WGS sequence"/>
</dbReference>
<protein>
    <submittedName>
        <fullName evidence="9">Gluconate permease</fullName>
    </submittedName>
</protein>
<keyword evidence="2" id="KW-0813">Transport</keyword>
<accession>V6J6E0</accession>
<sequence length="447" mass="47381">MIFLPLIIVALGVVVLLILIMKFNVNTFISLLLVSVFVAIGLGIPLTKIVDVIEKGIGEQLGDLVLIFGLGAILGKLVSDAGGAHRIALSLAKKFGKKRIQLAVIMASFIIGIALFFEVGLVLLLPIVFEIGLAVGVPLLYVGMPMIAALMATHGFLPPHPAPTALVQSYHANTAYVLLTGICIAVPAVLIGGTLLNKTLFHLKPAVYEHSGNEELLDKKRIFDDNAVPSLGLSIFTCLLPVLLMIATALINDLVPLPSLTRQIVGLAGSPPGAMMISVLFAFYSMGIRQRRSMDDIEKTITKSIRQISMLLLIIGAGGALKEVMIAGGVGDYVAHLFRGSPLSPLILAWFVTVLLRVCIGSSTVAALTAAGVAAPLVHATGISPTLIVLVTGAGSIFGGHVNDPGFWLFKEYFDLNIRDTFKTYTVMGSVLSLIGLLLISIVSLFF</sequence>
<comment type="similarity">
    <text evidence="7">Belongs to the GntP permease family.</text>
</comment>
<evidence type="ECO:0000256" key="3">
    <source>
        <dbReference type="ARBA" id="ARBA00022475"/>
    </source>
</evidence>
<dbReference type="PIRSF" id="PIRSF002746">
    <property type="entry name" value="Gluconate_transporter"/>
    <property type="match status" value="1"/>
</dbReference>
<feature type="transmembrane region" description="Helical" evidence="8">
    <location>
        <begin position="61"/>
        <end position="79"/>
    </location>
</feature>
<dbReference type="eggNOG" id="COG2610">
    <property type="taxonomic scope" value="Bacteria"/>
</dbReference>
<keyword evidence="3" id="KW-1003">Cell membrane</keyword>
<dbReference type="Pfam" id="PF02447">
    <property type="entry name" value="GntP_permease"/>
    <property type="match status" value="1"/>
</dbReference>
<comment type="subcellular location">
    <subcellularLocation>
        <location evidence="1">Cell membrane</location>
        <topology evidence="1">Multi-pass membrane protein</topology>
    </subcellularLocation>
</comment>
<evidence type="ECO:0000256" key="5">
    <source>
        <dbReference type="ARBA" id="ARBA00022989"/>
    </source>
</evidence>
<evidence type="ECO:0000256" key="4">
    <source>
        <dbReference type="ARBA" id="ARBA00022692"/>
    </source>
</evidence>
<organism evidence="9 10">
    <name type="scientific">Sporolactobacillus laevolacticus DSM 442</name>
    <dbReference type="NCBI Taxonomy" id="1395513"/>
    <lineage>
        <taxon>Bacteria</taxon>
        <taxon>Bacillati</taxon>
        <taxon>Bacillota</taxon>
        <taxon>Bacilli</taxon>
        <taxon>Bacillales</taxon>
        <taxon>Sporolactobacillaceae</taxon>
        <taxon>Sporolactobacillus</taxon>
    </lineage>
</organism>
<reference evidence="9 10" key="1">
    <citation type="journal article" date="2013" name="Genome Announc.">
        <title>Genome Sequence of Sporolactobacillus laevolacticus DSM442, an Efficient Polymer-Grade D-Lactate Producer from Agricultural Waste Cottonseed as a Nitrogen Source.</title>
        <authorList>
            <person name="Wang H."/>
            <person name="Wang L."/>
            <person name="Ju J."/>
            <person name="Yu B."/>
            <person name="Ma Y."/>
        </authorList>
    </citation>
    <scope>NUCLEOTIDE SEQUENCE [LARGE SCALE GENOMIC DNA]</scope>
    <source>
        <strain evidence="9 10">DSM 442</strain>
    </source>
</reference>
<gene>
    <name evidence="9" type="ORF">P343_06745</name>
</gene>
<evidence type="ECO:0000256" key="1">
    <source>
        <dbReference type="ARBA" id="ARBA00004651"/>
    </source>
</evidence>
<dbReference type="PANTHER" id="PTHR30354">
    <property type="entry name" value="GNT FAMILY GLUCONATE TRANSPORTER"/>
    <property type="match status" value="1"/>
</dbReference>
<dbReference type="AlphaFoldDB" id="V6J6E0"/>
<evidence type="ECO:0000313" key="9">
    <source>
        <dbReference type="EMBL" id="EST12334.1"/>
    </source>
</evidence>
<dbReference type="NCBIfam" id="TIGR00791">
    <property type="entry name" value="gntP"/>
    <property type="match status" value="1"/>
</dbReference>
<evidence type="ECO:0000256" key="6">
    <source>
        <dbReference type="ARBA" id="ARBA00023136"/>
    </source>
</evidence>
<dbReference type="GO" id="GO:0005886">
    <property type="term" value="C:plasma membrane"/>
    <property type="evidence" value="ECO:0007669"/>
    <property type="project" value="UniProtKB-SubCell"/>
</dbReference>
<feature type="transmembrane region" description="Helical" evidence="8">
    <location>
        <begin position="422"/>
        <end position="446"/>
    </location>
</feature>
<feature type="transmembrane region" description="Helical" evidence="8">
    <location>
        <begin position="308"/>
        <end position="327"/>
    </location>
</feature>
<feature type="transmembrane region" description="Helical" evidence="8">
    <location>
        <begin position="131"/>
        <end position="156"/>
    </location>
</feature>
<keyword evidence="10" id="KW-1185">Reference proteome</keyword>
<keyword evidence="6 8" id="KW-0472">Membrane</keyword>
<feature type="transmembrane region" description="Helical" evidence="8">
    <location>
        <begin position="29"/>
        <end position="49"/>
    </location>
</feature>
<evidence type="ECO:0000256" key="2">
    <source>
        <dbReference type="ARBA" id="ARBA00022448"/>
    </source>
</evidence>
<feature type="transmembrane region" description="Helical" evidence="8">
    <location>
        <begin position="383"/>
        <end position="402"/>
    </location>
</feature>
<feature type="transmembrane region" description="Helical" evidence="8">
    <location>
        <begin position="99"/>
        <end position="124"/>
    </location>
</feature>
<dbReference type="STRING" id="1395513.P343_06745"/>
<dbReference type="GO" id="GO:0015128">
    <property type="term" value="F:gluconate transmembrane transporter activity"/>
    <property type="evidence" value="ECO:0007669"/>
    <property type="project" value="InterPro"/>
</dbReference>
<evidence type="ECO:0000256" key="8">
    <source>
        <dbReference type="SAM" id="Phobius"/>
    </source>
</evidence>
<keyword evidence="4 8" id="KW-0812">Transmembrane</keyword>
<evidence type="ECO:0000256" key="7">
    <source>
        <dbReference type="ARBA" id="ARBA00049663"/>
    </source>
</evidence>
<feature type="transmembrane region" description="Helical" evidence="8">
    <location>
        <begin position="227"/>
        <end position="251"/>
    </location>
</feature>
<keyword evidence="5 8" id="KW-1133">Transmembrane helix</keyword>
<feature type="transmembrane region" description="Helical" evidence="8">
    <location>
        <begin position="347"/>
        <end position="371"/>
    </location>
</feature>
<feature type="transmembrane region" description="Helical" evidence="8">
    <location>
        <begin position="263"/>
        <end position="287"/>
    </location>
</feature>
<dbReference type="PANTHER" id="PTHR30354:SF22">
    <property type="entry name" value="HIGH-AFFINITY GLUCONATE TRANSPORTER"/>
    <property type="match status" value="1"/>
</dbReference>
<evidence type="ECO:0000313" key="10">
    <source>
        <dbReference type="Proteomes" id="UP000018296"/>
    </source>
</evidence>
<proteinExistence type="inferred from homology"/>
<feature type="transmembrane region" description="Helical" evidence="8">
    <location>
        <begin position="7"/>
        <end position="23"/>
    </location>
</feature>
<dbReference type="EMBL" id="AWTC01000005">
    <property type="protein sequence ID" value="EST12334.1"/>
    <property type="molecule type" value="Genomic_DNA"/>
</dbReference>
<comment type="caution">
    <text evidence="9">The sequence shown here is derived from an EMBL/GenBank/DDBJ whole genome shotgun (WGS) entry which is preliminary data.</text>
</comment>
<dbReference type="InterPro" id="IPR003474">
    <property type="entry name" value="Glcn_transporter"/>
</dbReference>
<name>V6J6E0_9BACL</name>